<name>A0A1A9ATJ6_PLAOA</name>
<dbReference type="EMBL" id="FLRE01003420">
    <property type="protein sequence ID" value="SBT59442.1"/>
    <property type="molecule type" value="Genomic_DNA"/>
</dbReference>
<accession>A0A1A9ATJ6</accession>
<dbReference type="InterPro" id="IPR008780">
    <property type="entry name" value="Plasmodium_Vir"/>
</dbReference>
<sequence length="339" mass="40005">MPVLKEDTTLKALREDYTFQKNSHIQKFYNELEVACDNNISYTCKRAITNEEIKENAKKFYHKIIANQSKLSLINDNFTVFKRELSKRCMYFKYWFYDQVITNGFDNEQIAQIFKLFENPDNNIEFNISYLREDKNPRDYDAYAWHICKIHNSILDDIKKLKLSLDYIENYDKTKNTSTISNVICNSEYKDYINEIIELCNSKSGDSYQQSKYICDELDEFKKIHDINKLFKMQCNAERESLSGDLQQTMFSSPTTDPNVNRTISASLSTVALFGIFSFLYKLTPFGPWIRNHVLSTRKSLFKANEENTEELPENLLDYMDTNSQRDNHNIGYNAVRYT</sequence>
<organism evidence="1 2">
    <name type="scientific">Plasmodium ovale wallikeri</name>
    <dbReference type="NCBI Taxonomy" id="864142"/>
    <lineage>
        <taxon>Eukaryota</taxon>
        <taxon>Sar</taxon>
        <taxon>Alveolata</taxon>
        <taxon>Apicomplexa</taxon>
        <taxon>Aconoidasida</taxon>
        <taxon>Haemosporida</taxon>
        <taxon>Plasmodiidae</taxon>
        <taxon>Plasmodium</taxon>
        <taxon>Plasmodium (Plasmodium)</taxon>
    </lineage>
</organism>
<evidence type="ECO:0000313" key="2">
    <source>
        <dbReference type="Proteomes" id="UP000078550"/>
    </source>
</evidence>
<proteinExistence type="predicted"/>
<dbReference type="AlphaFoldDB" id="A0A1A9ATJ6"/>
<evidence type="ECO:0000313" key="1">
    <source>
        <dbReference type="EMBL" id="SBT59442.1"/>
    </source>
</evidence>
<dbReference type="Pfam" id="PF05795">
    <property type="entry name" value="Plasmodium_Vir"/>
    <property type="match status" value="1"/>
</dbReference>
<protein>
    <submittedName>
        <fullName evidence="1">PIR Superfamily Protein</fullName>
    </submittedName>
</protein>
<reference evidence="2" key="1">
    <citation type="submission" date="2016-05" db="EMBL/GenBank/DDBJ databases">
        <authorList>
            <person name="Naeem Raeece"/>
        </authorList>
    </citation>
    <scope>NUCLEOTIDE SEQUENCE [LARGE SCALE GENOMIC DNA]</scope>
</reference>
<gene>
    <name evidence="1" type="ORF">POVWA2_096570</name>
</gene>
<dbReference type="Proteomes" id="UP000078550">
    <property type="component" value="Unassembled WGS sequence"/>
</dbReference>